<sequence length="277" mass="31437">MTLAPETPLPTRSSSYSRTTRVIEELQVVWDALQKDLVSVRSQLESAREAKKMHDQQSKSYVESNQECRHHIQALMALLESKQQGLQQTKQVSTTLETQAKQLKDAAVDARAQADTLKKQETQLGQEKETTMLAKARVVQQHKVLHQALQQLDQRAHHEHTQMKKQLAMVQSQLDQVIARNQLILLLTTAQGDVNNNNNNMNTRRQAWIQHVRSLQQQLLLLPGGGMDKIRSELDGLLEAASLPYGDNTMNQMVTQCQDEVHGLIQRIQSYSLIVPQ</sequence>
<evidence type="ECO:0008006" key="4">
    <source>
        <dbReference type="Google" id="ProtNLM"/>
    </source>
</evidence>
<evidence type="ECO:0000313" key="2">
    <source>
        <dbReference type="EMBL" id="ORZ18138.1"/>
    </source>
</evidence>
<keyword evidence="3" id="KW-1185">Reference proteome</keyword>
<evidence type="ECO:0000313" key="3">
    <source>
        <dbReference type="Proteomes" id="UP000193560"/>
    </source>
</evidence>
<protein>
    <recommendedName>
        <fullName evidence="4">SWI5-dependent HO expression protein 3</fullName>
    </recommendedName>
</protein>
<dbReference type="AlphaFoldDB" id="A0A1X2IKQ9"/>
<dbReference type="OrthoDB" id="2261617at2759"/>
<keyword evidence="1" id="KW-0175">Coiled coil</keyword>
<accession>A0A1X2IKQ9</accession>
<proteinExistence type="predicted"/>
<organism evidence="2 3">
    <name type="scientific">Absidia repens</name>
    <dbReference type="NCBI Taxonomy" id="90262"/>
    <lineage>
        <taxon>Eukaryota</taxon>
        <taxon>Fungi</taxon>
        <taxon>Fungi incertae sedis</taxon>
        <taxon>Mucoromycota</taxon>
        <taxon>Mucoromycotina</taxon>
        <taxon>Mucoromycetes</taxon>
        <taxon>Mucorales</taxon>
        <taxon>Cunninghamellaceae</taxon>
        <taxon>Absidia</taxon>
    </lineage>
</organism>
<gene>
    <name evidence="2" type="ORF">BCR42DRAFT_350697</name>
</gene>
<dbReference type="EMBL" id="MCGE01000009">
    <property type="protein sequence ID" value="ORZ18138.1"/>
    <property type="molecule type" value="Genomic_DNA"/>
</dbReference>
<feature type="coiled-coil region" evidence="1">
    <location>
        <begin position="86"/>
        <end position="120"/>
    </location>
</feature>
<name>A0A1X2IKQ9_9FUNG</name>
<comment type="caution">
    <text evidence="2">The sequence shown here is derived from an EMBL/GenBank/DDBJ whole genome shotgun (WGS) entry which is preliminary data.</text>
</comment>
<reference evidence="2 3" key="1">
    <citation type="submission" date="2016-07" db="EMBL/GenBank/DDBJ databases">
        <title>Pervasive Adenine N6-methylation of Active Genes in Fungi.</title>
        <authorList>
            <consortium name="DOE Joint Genome Institute"/>
            <person name="Mondo S.J."/>
            <person name="Dannebaum R.O."/>
            <person name="Kuo R.C."/>
            <person name="Labutti K."/>
            <person name="Haridas S."/>
            <person name="Kuo A."/>
            <person name="Salamov A."/>
            <person name="Ahrendt S.R."/>
            <person name="Lipzen A."/>
            <person name="Sullivan W."/>
            <person name="Andreopoulos W.B."/>
            <person name="Clum A."/>
            <person name="Lindquist E."/>
            <person name="Daum C."/>
            <person name="Ramamoorthy G.K."/>
            <person name="Gryganskyi A."/>
            <person name="Culley D."/>
            <person name="Magnuson J.K."/>
            <person name="James T.Y."/>
            <person name="O'Malley M.A."/>
            <person name="Stajich J.E."/>
            <person name="Spatafora J.W."/>
            <person name="Visel A."/>
            <person name="Grigoriev I.V."/>
        </authorList>
    </citation>
    <scope>NUCLEOTIDE SEQUENCE [LARGE SCALE GENOMIC DNA]</scope>
    <source>
        <strain evidence="2 3">NRRL 1336</strain>
    </source>
</reference>
<dbReference type="Proteomes" id="UP000193560">
    <property type="component" value="Unassembled WGS sequence"/>
</dbReference>
<evidence type="ECO:0000256" key="1">
    <source>
        <dbReference type="SAM" id="Coils"/>
    </source>
</evidence>